<protein>
    <submittedName>
        <fullName evidence="2">TIGR03083 family protein</fullName>
    </submittedName>
</protein>
<gene>
    <name evidence="2" type="ORF">SAMN05216377_10659</name>
</gene>
<evidence type="ECO:0000313" key="2">
    <source>
        <dbReference type="EMBL" id="SDF65764.1"/>
    </source>
</evidence>
<sequence length="254" mass="26936">MTAPAPTSARRAALDHETAMDLAAAEYARGLDLFGGLGSDDWARPTDCPGWDVRDMASHMLGMAECGASLPRFAGEFALSLWAQHRAGGNSTDHMTARQVARRGGMAPAEIVERYAAAGPRAAAGRRRRPAALRAMPVGGVELPGGAREPWTMGFLLDTILTRDSWMHRVDIARATGREPVLTAAHDGVLVADVVTEWAGRHGAPCTLVLTGPAGGRWEFGGGGEPLELDAVEFCRALSLRERGTGLLATEVPF</sequence>
<dbReference type="SUPFAM" id="SSF109854">
    <property type="entry name" value="DinB/YfiT-like putative metalloenzymes"/>
    <property type="match status" value="1"/>
</dbReference>
<dbReference type="EMBL" id="FNBE01000006">
    <property type="protein sequence ID" value="SDF65764.1"/>
    <property type="molecule type" value="Genomic_DNA"/>
</dbReference>
<dbReference type="AlphaFoldDB" id="A0A1G7MVK3"/>
<organism evidence="2 3">
    <name type="scientific">Pseudonocardia oroxyli</name>
    <dbReference type="NCBI Taxonomy" id="366584"/>
    <lineage>
        <taxon>Bacteria</taxon>
        <taxon>Bacillati</taxon>
        <taxon>Actinomycetota</taxon>
        <taxon>Actinomycetes</taxon>
        <taxon>Pseudonocardiales</taxon>
        <taxon>Pseudonocardiaceae</taxon>
        <taxon>Pseudonocardia</taxon>
    </lineage>
</organism>
<proteinExistence type="predicted"/>
<reference evidence="2 3" key="1">
    <citation type="submission" date="2016-10" db="EMBL/GenBank/DDBJ databases">
        <authorList>
            <person name="de Groot N.N."/>
        </authorList>
    </citation>
    <scope>NUCLEOTIDE SEQUENCE [LARGE SCALE GENOMIC DNA]</scope>
    <source>
        <strain evidence="2 3">CGMCC 4.3143</strain>
    </source>
</reference>
<dbReference type="InterPro" id="IPR034660">
    <property type="entry name" value="DinB/YfiT-like"/>
</dbReference>
<name>A0A1G7MVK3_PSEOR</name>
<dbReference type="NCBIfam" id="TIGR03083">
    <property type="entry name" value="maleylpyruvate isomerase family mycothiol-dependent enzyme"/>
    <property type="match status" value="1"/>
</dbReference>
<dbReference type="GO" id="GO:0046872">
    <property type="term" value="F:metal ion binding"/>
    <property type="evidence" value="ECO:0007669"/>
    <property type="project" value="InterPro"/>
</dbReference>
<evidence type="ECO:0000313" key="3">
    <source>
        <dbReference type="Proteomes" id="UP000198967"/>
    </source>
</evidence>
<evidence type="ECO:0000259" key="1">
    <source>
        <dbReference type="Pfam" id="PF11716"/>
    </source>
</evidence>
<dbReference type="Gene3D" id="1.20.120.450">
    <property type="entry name" value="dinb family like domain"/>
    <property type="match status" value="1"/>
</dbReference>
<accession>A0A1G7MVK3</accession>
<dbReference type="InterPro" id="IPR024344">
    <property type="entry name" value="MDMPI_metal-binding"/>
</dbReference>
<dbReference type="InterPro" id="IPR017517">
    <property type="entry name" value="Maleyloyr_isom"/>
</dbReference>
<dbReference type="Pfam" id="PF11716">
    <property type="entry name" value="MDMPI_N"/>
    <property type="match status" value="1"/>
</dbReference>
<dbReference type="STRING" id="366584.SAMN05216377_10659"/>
<dbReference type="Proteomes" id="UP000198967">
    <property type="component" value="Unassembled WGS sequence"/>
</dbReference>
<dbReference type="RefSeq" id="WP_218129781.1">
    <property type="nucleotide sequence ID" value="NZ_FNBE01000006.1"/>
</dbReference>
<keyword evidence="3" id="KW-1185">Reference proteome</keyword>
<feature type="domain" description="Mycothiol-dependent maleylpyruvate isomerase metal-binding" evidence="1">
    <location>
        <begin position="24"/>
        <end position="173"/>
    </location>
</feature>